<dbReference type="Pfam" id="PF04134">
    <property type="entry name" value="DCC1-like"/>
    <property type="match status" value="1"/>
</dbReference>
<dbReference type="EMBL" id="JABTTQ020001515">
    <property type="protein sequence ID" value="KAK6130957.1"/>
    <property type="molecule type" value="Genomic_DNA"/>
</dbReference>
<dbReference type="PANTHER" id="PTHR33639">
    <property type="entry name" value="THIOL-DISULFIDE OXIDOREDUCTASE DCC"/>
    <property type="match status" value="1"/>
</dbReference>
<dbReference type="Proteomes" id="UP001318860">
    <property type="component" value="Unassembled WGS sequence"/>
</dbReference>
<evidence type="ECO:0000313" key="1">
    <source>
        <dbReference type="EMBL" id="KAK6130957.1"/>
    </source>
</evidence>
<keyword evidence="2" id="KW-1185">Reference proteome</keyword>
<dbReference type="InterPro" id="IPR007263">
    <property type="entry name" value="DCC1-like"/>
</dbReference>
<name>A0ABR0V807_REHGL</name>
<accession>A0ABR0V807</accession>
<dbReference type="PANTHER" id="PTHR33639:SF1">
    <property type="entry name" value="T23E23.25"/>
    <property type="match status" value="1"/>
</dbReference>
<gene>
    <name evidence="1" type="ORF">DH2020_035305</name>
</gene>
<protein>
    <submittedName>
        <fullName evidence="1">Uncharacterized protein</fullName>
    </submittedName>
</protein>
<reference evidence="1 2" key="1">
    <citation type="journal article" date="2021" name="Comput. Struct. Biotechnol. J.">
        <title>De novo genome assembly of the potent medicinal plant Rehmannia glutinosa using nanopore technology.</title>
        <authorList>
            <person name="Ma L."/>
            <person name="Dong C."/>
            <person name="Song C."/>
            <person name="Wang X."/>
            <person name="Zheng X."/>
            <person name="Niu Y."/>
            <person name="Chen S."/>
            <person name="Feng W."/>
        </authorList>
    </citation>
    <scope>NUCLEOTIDE SEQUENCE [LARGE SCALE GENOMIC DNA]</scope>
    <source>
        <strain evidence="1">DH-2019</strain>
    </source>
</reference>
<proteinExistence type="predicted"/>
<dbReference type="InterPro" id="IPR052927">
    <property type="entry name" value="DCC_oxidoreductase"/>
</dbReference>
<organism evidence="1 2">
    <name type="scientific">Rehmannia glutinosa</name>
    <name type="common">Chinese foxglove</name>
    <dbReference type="NCBI Taxonomy" id="99300"/>
    <lineage>
        <taxon>Eukaryota</taxon>
        <taxon>Viridiplantae</taxon>
        <taxon>Streptophyta</taxon>
        <taxon>Embryophyta</taxon>
        <taxon>Tracheophyta</taxon>
        <taxon>Spermatophyta</taxon>
        <taxon>Magnoliopsida</taxon>
        <taxon>eudicotyledons</taxon>
        <taxon>Gunneridae</taxon>
        <taxon>Pentapetalae</taxon>
        <taxon>asterids</taxon>
        <taxon>lamiids</taxon>
        <taxon>Lamiales</taxon>
        <taxon>Orobanchaceae</taxon>
        <taxon>Rehmannieae</taxon>
        <taxon>Rehmannia</taxon>
    </lineage>
</organism>
<evidence type="ECO:0000313" key="2">
    <source>
        <dbReference type="Proteomes" id="UP001318860"/>
    </source>
</evidence>
<comment type="caution">
    <text evidence="1">The sequence shown here is derived from an EMBL/GenBank/DDBJ whole genome shotgun (WGS) entry which is preliminary data.</text>
</comment>
<sequence length="170" mass="18827">MALRRTSLTALTNRNIKWYAFSNPLEIPHRYSTSTPTPSSCPCTSATDQVLLDDEAASVVSDQVETIPTLLQSRVIIYDGVCHLCHADVKWVIGADRDRKVKFFCLQSKGVECDARIYGLKREDVLPCFLFVEGPGSYLQVSAGEHWSYGGEDRSMLMILVIAVIGSHSA</sequence>